<evidence type="ECO:0000313" key="2">
    <source>
        <dbReference type="Proteomes" id="UP000500767"/>
    </source>
</evidence>
<dbReference type="EMBL" id="CP053708">
    <property type="protein sequence ID" value="QKE91243.1"/>
    <property type="molecule type" value="Genomic_DNA"/>
</dbReference>
<dbReference type="AlphaFoldDB" id="A0A6M8HRX4"/>
<keyword evidence="1" id="KW-0808">Transferase</keyword>
<dbReference type="KEGG" id="lck:HN018_15385"/>
<gene>
    <name evidence="1" type="ORF">HN018_15385</name>
</gene>
<protein>
    <submittedName>
        <fullName evidence="1">GCN5-related N-acetyltransferase</fullName>
    </submittedName>
</protein>
<organism evidence="1 2">
    <name type="scientific">Lichenicola cladoniae</name>
    <dbReference type="NCBI Taxonomy" id="1484109"/>
    <lineage>
        <taxon>Bacteria</taxon>
        <taxon>Pseudomonadati</taxon>
        <taxon>Pseudomonadota</taxon>
        <taxon>Alphaproteobacteria</taxon>
        <taxon>Acetobacterales</taxon>
        <taxon>Acetobacteraceae</taxon>
        <taxon>Lichenicola</taxon>
    </lineage>
</organism>
<sequence length="110" mass="12101">MADPCVLVGRAGGDPDRQALLERWLELTRTRLPALATQHGWPIQLDHCFMRVCLDVSLGARWDSVVPRPAIRTLSTAQLAKAIAQAEAIIADPASLPDLNRASLRMRHKA</sequence>
<accession>A0A6M8HRX4</accession>
<reference evidence="1 2" key="1">
    <citation type="journal article" date="2014" name="World J. Microbiol. Biotechnol.">
        <title>Biodiversity and physiological characteristics of Antarctic and Arctic lichens-associated bacteria.</title>
        <authorList>
            <person name="Lee Y.M."/>
            <person name="Kim E.H."/>
            <person name="Lee H.K."/>
            <person name="Hong S.G."/>
        </authorList>
    </citation>
    <scope>NUCLEOTIDE SEQUENCE [LARGE SCALE GENOMIC DNA]</scope>
    <source>
        <strain evidence="1 2">PAMC 26569</strain>
    </source>
</reference>
<evidence type="ECO:0000313" key="1">
    <source>
        <dbReference type="EMBL" id="QKE91243.1"/>
    </source>
</evidence>
<name>A0A6M8HRX4_9PROT</name>
<dbReference type="GO" id="GO:0016740">
    <property type="term" value="F:transferase activity"/>
    <property type="evidence" value="ECO:0007669"/>
    <property type="project" value="UniProtKB-KW"/>
</dbReference>
<dbReference type="Proteomes" id="UP000500767">
    <property type="component" value="Chromosome"/>
</dbReference>
<proteinExistence type="predicted"/>
<keyword evidence="2" id="KW-1185">Reference proteome</keyword>
<dbReference type="RefSeq" id="WP_171833233.1">
    <property type="nucleotide sequence ID" value="NZ_CP053708.1"/>
</dbReference>